<gene>
    <name evidence="3" type="ORF">BE04_03110</name>
</gene>
<proteinExistence type="predicted"/>
<evidence type="ECO:0000313" key="4">
    <source>
        <dbReference type="Proteomes" id="UP000075604"/>
    </source>
</evidence>
<sequence>MSTRERRPTRAGFAPLWLAAAGLAAAGCDDLRECDPPDPERQTELPAALSQTGLYADIASGTVASDVVAYAPGFELWSDGAEKHRFIRLPKGAQIDTSAQDAWQFPDGTRLWKEFRRDGVLVETRLLAKVGPAPEDWAAVAYVWNADGTDALATPGGAEDARGTPHDVPAAAECMGCHGGTESRVLGFSAIQLAASPGAVDLDEIAARGMLSHPPRRPIRLPGDAVAQAALGWLHANCSHCHNRTRPSSDGARCYDPQRRFDFTLRVDEIASVESTATYRTAVGTVIRPGDPDDSDAVERARRRDPDWPSMPPLGTEIVDQDGLAALRAWIRRL</sequence>
<feature type="signal peptide" evidence="2">
    <location>
        <begin position="1"/>
        <end position="26"/>
    </location>
</feature>
<organism evidence="3 4">
    <name type="scientific">Sorangium cellulosum</name>
    <name type="common">Polyangium cellulosum</name>
    <dbReference type="NCBI Taxonomy" id="56"/>
    <lineage>
        <taxon>Bacteria</taxon>
        <taxon>Pseudomonadati</taxon>
        <taxon>Myxococcota</taxon>
        <taxon>Polyangia</taxon>
        <taxon>Polyangiales</taxon>
        <taxon>Polyangiaceae</taxon>
        <taxon>Sorangium</taxon>
    </lineage>
</organism>
<feature type="region of interest" description="Disordered" evidence="1">
    <location>
        <begin position="288"/>
        <end position="314"/>
    </location>
</feature>
<dbReference type="EMBL" id="JELX01003626">
    <property type="protein sequence ID" value="KYF51737.1"/>
    <property type="molecule type" value="Genomic_DNA"/>
</dbReference>
<evidence type="ECO:0000256" key="1">
    <source>
        <dbReference type="SAM" id="MobiDB-lite"/>
    </source>
</evidence>
<accession>A0A150P7T0</accession>
<dbReference type="AlphaFoldDB" id="A0A150P7T0"/>
<evidence type="ECO:0000256" key="2">
    <source>
        <dbReference type="SAM" id="SignalP"/>
    </source>
</evidence>
<dbReference type="SUPFAM" id="SSF48695">
    <property type="entry name" value="Multiheme cytochromes"/>
    <property type="match status" value="1"/>
</dbReference>
<keyword evidence="2" id="KW-0732">Signal</keyword>
<dbReference type="InterPro" id="IPR036280">
    <property type="entry name" value="Multihaem_cyt_sf"/>
</dbReference>
<protein>
    <recommendedName>
        <fullName evidence="5">Cytochrome c domain-containing protein</fullName>
    </recommendedName>
</protein>
<reference evidence="3 4" key="1">
    <citation type="submission" date="2014-02" db="EMBL/GenBank/DDBJ databases">
        <title>The small core and large imbalanced accessory genome model reveals a collaborative survival strategy of Sorangium cellulosum strains in nature.</title>
        <authorList>
            <person name="Han K."/>
            <person name="Peng R."/>
            <person name="Blom J."/>
            <person name="Li Y.-Z."/>
        </authorList>
    </citation>
    <scope>NUCLEOTIDE SEQUENCE [LARGE SCALE GENOMIC DNA]</scope>
    <source>
        <strain evidence="3 4">So0157-18</strain>
    </source>
</reference>
<feature type="compositionally biased region" description="Basic and acidic residues" evidence="1">
    <location>
        <begin position="297"/>
        <end position="307"/>
    </location>
</feature>
<evidence type="ECO:0008006" key="5">
    <source>
        <dbReference type="Google" id="ProtNLM"/>
    </source>
</evidence>
<evidence type="ECO:0000313" key="3">
    <source>
        <dbReference type="EMBL" id="KYF51737.1"/>
    </source>
</evidence>
<dbReference type="Proteomes" id="UP000075604">
    <property type="component" value="Unassembled WGS sequence"/>
</dbReference>
<dbReference type="PROSITE" id="PS51257">
    <property type="entry name" value="PROKAR_LIPOPROTEIN"/>
    <property type="match status" value="1"/>
</dbReference>
<comment type="caution">
    <text evidence="3">The sequence shown here is derived from an EMBL/GenBank/DDBJ whole genome shotgun (WGS) entry which is preliminary data.</text>
</comment>
<name>A0A150P7T0_SORCE</name>
<feature type="chain" id="PRO_5007565317" description="Cytochrome c domain-containing protein" evidence="2">
    <location>
        <begin position="27"/>
        <end position="334"/>
    </location>
</feature>